<accession>A0A3N3DV83</accession>
<evidence type="ECO:0000313" key="2">
    <source>
        <dbReference type="EMBL" id="ROV58403.1"/>
    </source>
</evidence>
<proteinExistence type="predicted"/>
<dbReference type="AlphaFoldDB" id="A0A3N3DV83"/>
<dbReference type="RefSeq" id="WP_123783203.1">
    <property type="nucleotide sequence ID" value="NZ_RKIK01000079.1"/>
</dbReference>
<comment type="caution">
    <text evidence="2">The sequence shown here is derived from an EMBL/GenBank/DDBJ whole genome shotgun (WGS) entry which is preliminary data.</text>
</comment>
<dbReference type="EMBL" id="RKIK01000079">
    <property type="protein sequence ID" value="ROV58403.1"/>
    <property type="molecule type" value="Genomic_DNA"/>
</dbReference>
<reference evidence="2 3" key="1">
    <citation type="submission" date="2018-11" db="EMBL/GenBank/DDBJ databases">
        <title>Vibrio ponticus strain CAIM 1751 pathogenic for the snapper Lutjanus guttatus.</title>
        <authorList>
            <person name="Soto-Rodriguez S."/>
            <person name="Lozano-Olvera R."/>
            <person name="Gomez-Gil B."/>
        </authorList>
    </citation>
    <scope>NUCLEOTIDE SEQUENCE [LARGE SCALE GENOMIC DNA]</scope>
    <source>
        <strain evidence="2 3">CAIM 1751</strain>
    </source>
</reference>
<dbReference type="Proteomes" id="UP000278792">
    <property type="component" value="Unassembled WGS sequence"/>
</dbReference>
<name>A0A3N3DV83_9VIBR</name>
<keyword evidence="1" id="KW-1133">Transmembrane helix</keyword>
<evidence type="ECO:0000313" key="3">
    <source>
        <dbReference type="Proteomes" id="UP000278792"/>
    </source>
</evidence>
<keyword evidence="1" id="KW-0812">Transmembrane</keyword>
<keyword evidence="1" id="KW-0472">Membrane</keyword>
<organism evidence="2 3">
    <name type="scientific">Vibrio ponticus</name>
    <dbReference type="NCBI Taxonomy" id="265668"/>
    <lineage>
        <taxon>Bacteria</taxon>
        <taxon>Pseudomonadati</taxon>
        <taxon>Pseudomonadota</taxon>
        <taxon>Gammaproteobacteria</taxon>
        <taxon>Vibrionales</taxon>
        <taxon>Vibrionaceae</taxon>
        <taxon>Vibrio</taxon>
    </lineage>
</organism>
<feature type="transmembrane region" description="Helical" evidence="1">
    <location>
        <begin position="28"/>
        <end position="48"/>
    </location>
</feature>
<evidence type="ECO:0000256" key="1">
    <source>
        <dbReference type="SAM" id="Phobius"/>
    </source>
</evidence>
<protein>
    <submittedName>
        <fullName evidence="2">DUF4381 domain-containing protein</fullName>
    </submittedName>
</protein>
<dbReference type="Pfam" id="PF14316">
    <property type="entry name" value="DUF4381"/>
    <property type="match status" value="1"/>
</dbReference>
<dbReference type="InterPro" id="IPR025489">
    <property type="entry name" value="DUF4381"/>
</dbReference>
<sequence>MTSSNNDSLLPLKEMALPDAPSWFPLAWGWWATLAVCIVAALSLLMYLRWRKKRLAPKKTALMLIQREHPAAALELVRQAALCYYPREQIAQLTGKDWYAFLDSQVTTPIFSANAERWQNILYSKQTIENGDELVQHCYQWVEEALPPKKRSA</sequence>
<gene>
    <name evidence="2" type="ORF">EGH82_18500</name>
</gene>